<dbReference type="AlphaFoldDB" id="A0A381L2X4"/>
<evidence type="ECO:0000256" key="4">
    <source>
        <dbReference type="ARBA" id="ARBA00022576"/>
    </source>
</evidence>
<dbReference type="InterPro" id="IPR033939">
    <property type="entry name" value="BCAT_family"/>
</dbReference>
<dbReference type="FunFam" id="3.20.10.10:FF:000010">
    <property type="entry name" value="Branched-chain amino acid aminotransferase"/>
    <property type="match status" value="1"/>
</dbReference>
<dbReference type="SUPFAM" id="SSF56752">
    <property type="entry name" value="D-aminoacid aminotransferase-like PLP-dependent enzymes"/>
    <property type="match status" value="1"/>
</dbReference>
<evidence type="ECO:0000256" key="7">
    <source>
        <dbReference type="PIRSR" id="PIRSR006468-1"/>
    </source>
</evidence>
<dbReference type="Gene3D" id="3.30.470.10">
    <property type="match status" value="1"/>
</dbReference>
<dbReference type="GO" id="GO:0009081">
    <property type="term" value="P:branched-chain amino acid metabolic process"/>
    <property type="evidence" value="ECO:0007669"/>
    <property type="project" value="InterPro"/>
</dbReference>
<evidence type="ECO:0000256" key="3">
    <source>
        <dbReference type="ARBA" id="ARBA00009320"/>
    </source>
</evidence>
<feature type="modified residue" description="N6-(pyridoxal phosphate)lysine" evidence="7">
    <location>
        <position position="190"/>
    </location>
</feature>
<dbReference type="InterPro" id="IPR043131">
    <property type="entry name" value="BCAT-like_N"/>
</dbReference>
<gene>
    <name evidence="8" type="ORF">BGT96224V2_LOCUS1025</name>
</gene>
<keyword evidence="5" id="KW-0808">Transferase</keyword>
<organism evidence="8">
    <name type="scientific">Blumeria graminis f. sp. tritici 96224</name>
    <dbReference type="NCBI Taxonomy" id="1268274"/>
    <lineage>
        <taxon>Eukaryota</taxon>
        <taxon>Fungi</taxon>
        <taxon>Dikarya</taxon>
        <taxon>Ascomycota</taxon>
        <taxon>Pezizomycotina</taxon>
        <taxon>Leotiomycetes</taxon>
        <taxon>Erysiphales</taxon>
        <taxon>Erysiphaceae</taxon>
        <taxon>Blumeria</taxon>
    </lineage>
</organism>
<dbReference type="PANTHER" id="PTHR42825">
    <property type="entry name" value="AMINO ACID AMINOTRANSFERASE"/>
    <property type="match status" value="1"/>
</dbReference>
<dbReference type="Pfam" id="PF01063">
    <property type="entry name" value="Aminotran_4"/>
    <property type="match status" value="1"/>
</dbReference>
<evidence type="ECO:0000313" key="8">
    <source>
        <dbReference type="EMBL" id="SUZ07862.1"/>
    </source>
</evidence>
<keyword evidence="6" id="KW-0663">Pyridoxal phosphate</keyword>
<dbReference type="EMBL" id="UIGY01000002">
    <property type="protein sequence ID" value="SUZ07862.1"/>
    <property type="molecule type" value="Genomic_DNA"/>
</dbReference>
<accession>A0A381L2X4</accession>
<protein>
    <submittedName>
        <fullName evidence="8">Bgt-4028</fullName>
    </submittedName>
</protein>
<reference evidence="8" key="1">
    <citation type="submission" date="2018-07" db="EMBL/GenBank/DDBJ databases">
        <authorList>
            <person name="Quirk P.G."/>
            <person name="Krulwich T.A."/>
        </authorList>
    </citation>
    <scope>NUCLEOTIDE SEQUENCE</scope>
    <source>
        <strain evidence="8">96224</strain>
    </source>
</reference>
<dbReference type="FunFam" id="3.30.470.10:FF:000004">
    <property type="entry name" value="Branched-chain-amino-acid aminotransferase"/>
    <property type="match status" value="1"/>
</dbReference>
<comment type="pathway">
    <text evidence="2">Secondary metabolite biosynthesis.</text>
</comment>
<dbReference type="PANTHER" id="PTHR42825:SF2">
    <property type="entry name" value="BRANCHED-CHAIN-AMINO-ACID AMINOTRANSFERASE 3, CHLOROPLASTIC-RELATED"/>
    <property type="match status" value="1"/>
</dbReference>
<dbReference type="InterPro" id="IPR036038">
    <property type="entry name" value="Aminotransferase-like"/>
</dbReference>
<dbReference type="GO" id="GO:0004084">
    <property type="term" value="F:branched-chain-amino-acid transaminase activity"/>
    <property type="evidence" value="ECO:0007669"/>
    <property type="project" value="InterPro"/>
</dbReference>
<dbReference type="CDD" id="cd01557">
    <property type="entry name" value="BCAT_beta_family"/>
    <property type="match status" value="1"/>
</dbReference>
<dbReference type="OrthoDB" id="409992at2759"/>
<dbReference type="InterPro" id="IPR043132">
    <property type="entry name" value="BCAT-like_C"/>
</dbReference>
<dbReference type="Gene3D" id="3.20.10.10">
    <property type="entry name" value="D-amino Acid Aminotransferase, subunit A, domain 2"/>
    <property type="match status" value="1"/>
</dbReference>
<keyword evidence="4" id="KW-0032">Aminotransferase</keyword>
<comment type="similarity">
    <text evidence="3">Belongs to the class-IV pyridoxal-phosphate-dependent aminotransferase family.</text>
</comment>
<comment type="cofactor">
    <cofactor evidence="1">
        <name>pyridoxal 5'-phosphate</name>
        <dbReference type="ChEBI" id="CHEBI:597326"/>
    </cofactor>
</comment>
<dbReference type="InterPro" id="IPR001544">
    <property type="entry name" value="Aminotrans_IV"/>
</dbReference>
<proteinExistence type="inferred from homology"/>
<evidence type="ECO:0000256" key="2">
    <source>
        <dbReference type="ARBA" id="ARBA00005179"/>
    </source>
</evidence>
<dbReference type="PIRSF" id="PIRSF006468">
    <property type="entry name" value="BCAT1"/>
    <property type="match status" value="1"/>
</dbReference>
<evidence type="ECO:0000256" key="5">
    <source>
        <dbReference type="ARBA" id="ARBA00022679"/>
    </source>
</evidence>
<evidence type="ECO:0000256" key="6">
    <source>
        <dbReference type="ARBA" id="ARBA00022898"/>
    </source>
</evidence>
<name>A0A381L2X4_BLUGR</name>
<sequence length="370" mass="40429">MSFPPPPDSTVDCVNLGFKIQEVNGHVECRYSAQSGTWSPPKFVQDPYLRLHGMAPGLNYGQQAFEGLKAYRTPANRITVFRVDRNAARLAHSSSFISVPEVPEALFIECVRVAVALNAAYVPSSDTGGSLYLRPLIFGSSPQLGLSPPDEYLFCVYAIPVGVYHGVQPLKALILDDFDRAAPHGTGSAKIGGNYGPVLRWSEQARNEGYGITLHLDSSTHSEIDEFSTSGFIGVLKDTESDVITLVVPNSKNVISSITSESVVAIAQSFGWKTESRSIKYEELASFSEVIAAGTAAALVPIRSITRKSKNQTFTYIPDDLSSPGKVYTHLLETLKAIQYGLVEDKFGWNTVVDQVNPRQYIQDEDQINS</sequence>
<dbReference type="InterPro" id="IPR005786">
    <property type="entry name" value="B_amino_transII"/>
</dbReference>
<dbReference type="NCBIfam" id="TIGR01123">
    <property type="entry name" value="ilvE_II"/>
    <property type="match status" value="1"/>
</dbReference>
<evidence type="ECO:0000256" key="1">
    <source>
        <dbReference type="ARBA" id="ARBA00001933"/>
    </source>
</evidence>